<name>A0A448X3P7_9PLAT</name>
<evidence type="ECO:0000313" key="2">
    <source>
        <dbReference type="Proteomes" id="UP000784294"/>
    </source>
</evidence>
<evidence type="ECO:0000313" key="1">
    <source>
        <dbReference type="EMBL" id="VEL27131.1"/>
    </source>
</evidence>
<sequence>MNGSSLSSNAVPTTDMRQPTVLVIHTNPDSSVVLRNTYRPNPILSVGREVNLFFGNLHRFMPDSSTARR</sequence>
<comment type="caution">
    <text evidence="1">The sequence shown here is derived from an EMBL/GenBank/DDBJ whole genome shotgun (WGS) entry which is preliminary data.</text>
</comment>
<dbReference type="EMBL" id="CAAALY010085144">
    <property type="protein sequence ID" value="VEL27131.1"/>
    <property type="molecule type" value="Genomic_DNA"/>
</dbReference>
<accession>A0A448X3P7</accession>
<gene>
    <name evidence="1" type="ORF">PXEA_LOCUS20571</name>
</gene>
<organism evidence="1 2">
    <name type="scientific">Protopolystoma xenopodis</name>
    <dbReference type="NCBI Taxonomy" id="117903"/>
    <lineage>
        <taxon>Eukaryota</taxon>
        <taxon>Metazoa</taxon>
        <taxon>Spiralia</taxon>
        <taxon>Lophotrochozoa</taxon>
        <taxon>Platyhelminthes</taxon>
        <taxon>Monogenea</taxon>
        <taxon>Polyopisthocotylea</taxon>
        <taxon>Polystomatidea</taxon>
        <taxon>Polystomatidae</taxon>
        <taxon>Protopolystoma</taxon>
    </lineage>
</organism>
<proteinExistence type="predicted"/>
<protein>
    <submittedName>
        <fullName evidence="1">Uncharacterized protein</fullName>
    </submittedName>
</protein>
<dbReference type="AlphaFoldDB" id="A0A448X3P7"/>
<dbReference type="Proteomes" id="UP000784294">
    <property type="component" value="Unassembled WGS sequence"/>
</dbReference>
<reference evidence="1" key="1">
    <citation type="submission" date="2018-11" db="EMBL/GenBank/DDBJ databases">
        <authorList>
            <consortium name="Pathogen Informatics"/>
        </authorList>
    </citation>
    <scope>NUCLEOTIDE SEQUENCE</scope>
</reference>
<keyword evidence="2" id="KW-1185">Reference proteome</keyword>